<accession>A0A1I3HIS8</accession>
<protein>
    <recommendedName>
        <fullName evidence="3">Phage head-tail joining protein</fullName>
    </recommendedName>
</protein>
<evidence type="ECO:0000313" key="1">
    <source>
        <dbReference type="EMBL" id="SFI35467.1"/>
    </source>
</evidence>
<name>A0A1I3HIS8_9RHOB</name>
<evidence type="ECO:0008006" key="3">
    <source>
        <dbReference type="Google" id="ProtNLM"/>
    </source>
</evidence>
<dbReference type="Gene3D" id="2.40.10.180">
    <property type="entry name" value="Phage tail proteins"/>
    <property type="match status" value="1"/>
</dbReference>
<keyword evidence="2" id="KW-1185">Reference proteome</keyword>
<proteinExistence type="predicted"/>
<dbReference type="Pfam" id="PF05354">
    <property type="entry name" value="Phage_attach"/>
    <property type="match status" value="1"/>
</dbReference>
<sequence>MSSPFDGSPDAFIAAFGRTVTFVDALGRTREVQGIFRRPSVDDFETTYRRSTLDVRDADAEHMADDGSCLILVGDEWFEPKSAQPDGYGMTRFELKLRSNA</sequence>
<dbReference type="InterPro" id="IPR053734">
    <property type="entry name" value="Phage_Head-Tail_Connect_sf"/>
</dbReference>
<organism evidence="1 2">
    <name type="scientific">Albimonas pacifica</name>
    <dbReference type="NCBI Taxonomy" id="1114924"/>
    <lineage>
        <taxon>Bacteria</taxon>
        <taxon>Pseudomonadati</taxon>
        <taxon>Pseudomonadota</taxon>
        <taxon>Alphaproteobacteria</taxon>
        <taxon>Rhodobacterales</taxon>
        <taxon>Paracoccaceae</taxon>
        <taxon>Albimonas</taxon>
    </lineage>
</organism>
<gene>
    <name evidence="1" type="ORF">SAMN05216258_10612</name>
</gene>
<dbReference type="EMBL" id="FOQH01000006">
    <property type="protein sequence ID" value="SFI35467.1"/>
    <property type="molecule type" value="Genomic_DNA"/>
</dbReference>
<evidence type="ECO:0000313" key="2">
    <source>
        <dbReference type="Proteomes" id="UP000199377"/>
    </source>
</evidence>
<dbReference type="STRING" id="1114924.SAMN05216258_10612"/>
<dbReference type="RefSeq" id="WP_092860383.1">
    <property type="nucleotide sequence ID" value="NZ_FOQH01000006.1"/>
</dbReference>
<reference evidence="1 2" key="1">
    <citation type="submission" date="2016-10" db="EMBL/GenBank/DDBJ databases">
        <authorList>
            <person name="de Groot N.N."/>
        </authorList>
    </citation>
    <scope>NUCLEOTIDE SEQUENCE [LARGE SCALE GENOMIC DNA]</scope>
    <source>
        <strain evidence="1 2">CGMCC 1.11030</strain>
    </source>
</reference>
<dbReference type="AlphaFoldDB" id="A0A1I3HIS8"/>
<dbReference type="GO" id="GO:0019068">
    <property type="term" value="P:virion assembly"/>
    <property type="evidence" value="ECO:0007669"/>
    <property type="project" value="InterPro"/>
</dbReference>
<dbReference type="InterPro" id="IPR008018">
    <property type="entry name" value="Phage_tail_attach_FII"/>
</dbReference>
<dbReference type="Proteomes" id="UP000199377">
    <property type="component" value="Unassembled WGS sequence"/>
</dbReference>